<sequence length="302" mass="32334">MSSRTLSSAIAGLLALVSLPGMAQEVIREDEVLDGDRPEAWAMHYRTASTLMAAFGPSPALAPGHWQAAVELGEVPHLPARKTMVGFNGLKNEDLNKSPVFGRVRGWIGLPGGFVAELAWTPPVEIGGAKTRDLWAAAIARRVVDANGVIVSVRAFGQHGAVIGDVTCPAALAGVQDFDLNPYGCEAPSSDTLQLNYYGLETTAALAHGPWTWHLSGGLVRMENEVHVDALTFGFRDYSRLTATDDVGYLAFGVGRTLTKGWGAAIEVLYVPLTVLRTPDGSADSDPMLSFRLQVRYAFDAR</sequence>
<dbReference type="RefSeq" id="WP_156641563.1">
    <property type="nucleotide sequence ID" value="NZ_WOXT01000002.1"/>
</dbReference>
<comment type="caution">
    <text evidence="2">The sequence shown here is derived from an EMBL/GenBank/DDBJ whole genome shotgun (WGS) entry which is preliminary data.</text>
</comment>
<organism evidence="2 3">
    <name type="scientific">Noviluteimonas gilva</name>
    <dbReference type="NCBI Taxonomy" id="2682097"/>
    <lineage>
        <taxon>Bacteria</taxon>
        <taxon>Pseudomonadati</taxon>
        <taxon>Pseudomonadota</taxon>
        <taxon>Gammaproteobacteria</taxon>
        <taxon>Lysobacterales</taxon>
        <taxon>Lysobacteraceae</taxon>
        <taxon>Noviluteimonas</taxon>
    </lineage>
</organism>
<accession>A0A7C9LGT4</accession>
<keyword evidence="1" id="KW-0732">Signal</keyword>
<evidence type="ECO:0000313" key="3">
    <source>
        <dbReference type="Proteomes" id="UP000479692"/>
    </source>
</evidence>
<proteinExistence type="predicted"/>
<gene>
    <name evidence="2" type="ORF">GN331_08590</name>
</gene>
<evidence type="ECO:0000313" key="2">
    <source>
        <dbReference type="EMBL" id="MUV14261.1"/>
    </source>
</evidence>
<dbReference type="EMBL" id="WOXT01000002">
    <property type="protein sequence ID" value="MUV14261.1"/>
    <property type="molecule type" value="Genomic_DNA"/>
</dbReference>
<protein>
    <recommendedName>
        <fullName evidence="4">Transporter</fullName>
    </recommendedName>
</protein>
<evidence type="ECO:0000256" key="1">
    <source>
        <dbReference type="SAM" id="SignalP"/>
    </source>
</evidence>
<evidence type="ECO:0008006" key="4">
    <source>
        <dbReference type="Google" id="ProtNLM"/>
    </source>
</evidence>
<dbReference type="AlphaFoldDB" id="A0A7C9LGT4"/>
<name>A0A7C9LGT4_9GAMM</name>
<dbReference type="Proteomes" id="UP000479692">
    <property type="component" value="Unassembled WGS sequence"/>
</dbReference>
<reference evidence="2 3" key="1">
    <citation type="submission" date="2019-12" db="EMBL/GenBank/DDBJ databases">
        <authorList>
            <person name="Xu J."/>
        </authorList>
    </citation>
    <scope>NUCLEOTIDE SEQUENCE [LARGE SCALE GENOMIC DNA]</scope>
    <source>
        <strain evidence="2 3">HX-5-24</strain>
    </source>
</reference>
<feature type="chain" id="PRO_5028914867" description="Transporter" evidence="1">
    <location>
        <begin position="24"/>
        <end position="302"/>
    </location>
</feature>
<keyword evidence="3" id="KW-1185">Reference proteome</keyword>
<feature type="signal peptide" evidence="1">
    <location>
        <begin position="1"/>
        <end position="23"/>
    </location>
</feature>